<dbReference type="Gene3D" id="2.10.109.10">
    <property type="entry name" value="Umud Fragment, subunit A"/>
    <property type="match status" value="1"/>
</dbReference>
<evidence type="ECO:0000259" key="1">
    <source>
        <dbReference type="Pfam" id="PF00717"/>
    </source>
</evidence>
<reference evidence="2 3" key="1">
    <citation type="submission" date="2020-05" db="EMBL/GenBank/DDBJ databases">
        <title>Horizontal transmission and recombination maintain forever young bacterial symbiont genomes.</title>
        <authorList>
            <person name="Russell S.L."/>
            <person name="Pepper-Tunick E."/>
            <person name="Svedberg J."/>
            <person name="Byrne A."/>
            <person name="Ruelas Castillo J."/>
            <person name="Vollmers C."/>
            <person name="Beinart R.A."/>
            <person name="Corbett-Detig R."/>
        </authorList>
    </citation>
    <scope>NUCLEOTIDE SEQUENCE [LARGE SCALE GENOMIC DNA]</scope>
    <source>
        <strain evidence="2">Monterey_2004</strain>
    </source>
</reference>
<dbReference type="InterPro" id="IPR015927">
    <property type="entry name" value="Peptidase_S24_S26A/B/C"/>
</dbReference>
<evidence type="ECO:0000313" key="2">
    <source>
        <dbReference type="EMBL" id="NYT52381.1"/>
    </source>
</evidence>
<gene>
    <name evidence="2" type="ORF">H0A74_02210</name>
</gene>
<sequence length="138" mass="16134">MSDLDTPQEMFNTNCSTNSEPFALQNLGKYMTPEFSENCIVIIDPSMQIHNHAYAVVRYDMEIYFRQYIERGSRKFLICLNTQYDDIELKGKFTVVGCVVQQKQRKQKPLHYYHLNTSTKEMSFSASGTLKNNKEKQL</sequence>
<dbReference type="Pfam" id="PF00717">
    <property type="entry name" value="Peptidase_S24"/>
    <property type="match status" value="1"/>
</dbReference>
<accession>A0A853GCX9</accession>
<dbReference type="InterPro" id="IPR039418">
    <property type="entry name" value="LexA-like"/>
</dbReference>
<proteinExistence type="predicted"/>
<dbReference type="AlphaFoldDB" id="A0A853GCX9"/>
<dbReference type="CDD" id="cd06529">
    <property type="entry name" value="S24_LexA-like"/>
    <property type="match status" value="1"/>
</dbReference>
<dbReference type="InterPro" id="IPR036286">
    <property type="entry name" value="LexA/Signal_pep-like_sf"/>
</dbReference>
<organism evidence="2 3">
    <name type="scientific">Candidatus Vesicomyosocius endoextente</name>
    <dbReference type="NCBI Taxonomy" id="2738853"/>
    <lineage>
        <taxon>Bacteria</taxon>
        <taxon>Pseudomonadati</taxon>
        <taxon>Pseudomonadota</taxon>
        <taxon>Gammaproteobacteria</taxon>
        <taxon>Candidatus Pseudothioglobaceae</taxon>
        <taxon>Candidatus Vesicomyidisocius</taxon>
    </lineage>
</organism>
<protein>
    <submittedName>
        <fullName evidence="2">S24 family peptidase</fullName>
    </submittedName>
</protein>
<dbReference type="SUPFAM" id="SSF51306">
    <property type="entry name" value="LexA/Signal peptidase"/>
    <property type="match status" value="1"/>
</dbReference>
<name>A0A853GCX9_9GAMM</name>
<dbReference type="EMBL" id="JACCHU010000001">
    <property type="protein sequence ID" value="NYT52381.1"/>
    <property type="molecule type" value="Genomic_DNA"/>
</dbReference>
<comment type="caution">
    <text evidence="2">The sequence shown here is derived from an EMBL/GenBank/DDBJ whole genome shotgun (WGS) entry which is preliminary data.</text>
</comment>
<feature type="domain" description="Peptidase S24/S26A/S26B/S26C" evidence="1">
    <location>
        <begin position="6"/>
        <end position="100"/>
    </location>
</feature>
<evidence type="ECO:0000313" key="3">
    <source>
        <dbReference type="Proteomes" id="UP000525329"/>
    </source>
</evidence>
<dbReference type="Proteomes" id="UP000525329">
    <property type="component" value="Unassembled WGS sequence"/>
</dbReference>